<dbReference type="NCBIfam" id="TIGR02464">
    <property type="entry name" value="ribofla_fusion"/>
    <property type="match status" value="1"/>
</dbReference>
<dbReference type="SUPFAM" id="SSF143990">
    <property type="entry name" value="YbiA-like"/>
    <property type="match status" value="1"/>
</dbReference>
<sequence length="178" mass="20207">MTDTTGANLPSSTTLGPEPPIFFFKPDEPLGEFCQWYPAKFTASKADICAEQFMVYCKAGRFRDAETQRLVLATKDPKEQKRLARLTRGFEASSWDEIKSEVVVTGNMGKFGQNRRLRSLLLSTGDRVLAEAASQDRVWGIGFTAREAMALQKPELWGENRLGKVLMEVRRRLREEEQ</sequence>
<dbReference type="InterPro" id="IPR037238">
    <property type="entry name" value="YbiA-like_sf"/>
</dbReference>
<gene>
    <name evidence="2" type="ORF">CRHIZ90672A_00016996</name>
</gene>
<organism evidence="2 3">
    <name type="scientific">Clonostachys rhizophaga</name>
    <dbReference type="NCBI Taxonomy" id="160324"/>
    <lineage>
        <taxon>Eukaryota</taxon>
        <taxon>Fungi</taxon>
        <taxon>Dikarya</taxon>
        <taxon>Ascomycota</taxon>
        <taxon>Pezizomycotina</taxon>
        <taxon>Sordariomycetes</taxon>
        <taxon>Hypocreomycetidae</taxon>
        <taxon>Hypocreales</taxon>
        <taxon>Bionectriaceae</taxon>
        <taxon>Clonostachys</taxon>
    </lineage>
</organism>
<dbReference type="EMBL" id="CABFNQ020000452">
    <property type="protein sequence ID" value="CAH0015902.1"/>
    <property type="molecule type" value="Genomic_DNA"/>
</dbReference>
<name>A0A9N9V0Y8_9HYPO</name>
<proteinExistence type="predicted"/>
<protein>
    <recommendedName>
        <fullName evidence="1">NADAR domain-containing protein</fullName>
    </recommendedName>
</protein>
<dbReference type="InterPro" id="IPR012816">
    <property type="entry name" value="NADAR"/>
</dbReference>
<comment type="caution">
    <text evidence="2">The sequence shown here is derived from an EMBL/GenBank/DDBJ whole genome shotgun (WGS) entry which is preliminary data.</text>
</comment>
<dbReference type="Pfam" id="PF08719">
    <property type="entry name" value="NADAR"/>
    <property type="match status" value="1"/>
</dbReference>
<reference evidence="2" key="1">
    <citation type="submission" date="2021-10" db="EMBL/GenBank/DDBJ databases">
        <authorList>
            <person name="Piombo E."/>
        </authorList>
    </citation>
    <scope>NUCLEOTIDE SEQUENCE</scope>
</reference>
<keyword evidence="3" id="KW-1185">Reference proteome</keyword>
<dbReference type="Gene3D" id="1.10.357.40">
    <property type="entry name" value="YbiA-like"/>
    <property type="match status" value="1"/>
</dbReference>
<dbReference type="OrthoDB" id="206452at2759"/>
<dbReference type="CDD" id="cd15457">
    <property type="entry name" value="NADAR"/>
    <property type="match status" value="1"/>
</dbReference>
<accession>A0A9N9V0Y8</accession>
<evidence type="ECO:0000259" key="1">
    <source>
        <dbReference type="Pfam" id="PF08719"/>
    </source>
</evidence>
<dbReference type="AlphaFoldDB" id="A0A9N9V0Y8"/>
<evidence type="ECO:0000313" key="2">
    <source>
        <dbReference type="EMBL" id="CAH0015902.1"/>
    </source>
</evidence>
<evidence type="ECO:0000313" key="3">
    <source>
        <dbReference type="Proteomes" id="UP000696573"/>
    </source>
</evidence>
<feature type="domain" description="NADAR" evidence="1">
    <location>
        <begin position="22"/>
        <end position="174"/>
    </location>
</feature>
<dbReference type="Proteomes" id="UP000696573">
    <property type="component" value="Unassembled WGS sequence"/>
</dbReference>